<keyword evidence="3" id="KW-1185">Reference proteome</keyword>
<name>A0A2T0FD94_9ASCO</name>
<dbReference type="InterPro" id="IPR013927">
    <property type="entry name" value="TF_Opi1_Ccg-8"/>
</dbReference>
<dbReference type="Proteomes" id="UP000238350">
    <property type="component" value="Unassembled WGS sequence"/>
</dbReference>
<dbReference type="GO" id="GO:0003714">
    <property type="term" value="F:transcription corepressor activity"/>
    <property type="evidence" value="ECO:0007669"/>
    <property type="project" value="InterPro"/>
</dbReference>
<dbReference type="RefSeq" id="XP_024662924.1">
    <property type="nucleotide sequence ID" value="XM_024807156.1"/>
</dbReference>
<feature type="region of interest" description="Disordered" evidence="1">
    <location>
        <begin position="228"/>
        <end position="279"/>
    </location>
</feature>
<reference evidence="2 3" key="1">
    <citation type="submission" date="2017-04" db="EMBL/GenBank/DDBJ databases">
        <title>Genome sequencing of [Candida] sorbophila.</title>
        <authorList>
            <person name="Ahn J.O."/>
        </authorList>
    </citation>
    <scope>NUCLEOTIDE SEQUENCE [LARGE SCALE GENOMIC DNA]</scope>
    <source>
        <strain evidence="2 3">DS02</strain>
    </source>
</reference>
<dbReference type="PANTHER" id="PTHR38406:SF1">
    <property type="entry name" value="TRANSCRIPTIONAL REPRESSOR OPI1"/>
    <property type="match status" value="1"/>
</dbReference>
<dbReference type="OrthoDB" id="2441642at2759"/>
<dbReference type="GO" id="GO:0006357">
    <property type="term" value="P:regulation of transcription by RNA polymerase II"/>
    <property type="evidence" value="ECO:0007669"/>
    <property type="project" value="TreeGrafter"/>
</dbReference>
<dbReference type="GO" id="GO:0030968">
    <property type="term" value="P:endoplasmic reticulum unfolded protein response"/>
    <property type="evidence" value="ECO:0007669"/>
    <property type="project" value="TreeGrafter"/>
</dbReference>
<organism evidence="2 3">
    <name type="scientific">Wickerhamiella sorbophila</name>
    <dbReference type="NCBI Taxonomy" id="45607"/>
    <lineage>
        <taxon>Eukaryota</taxon>
        <taxon>Fungi</taxon>
        <taxon>Dikarya</taxon>
        <taxon>Ascomycota</taxon>
        <taxon>Saccharomycotina</taxon>
        <taxon>Dipodascomycetes</taxon>
        <taxon>Dipodascales</taxon>
        <taxon>Trichomonascaceae</taxon>
        <taxon>Wickerhamiella</taxon>
    </lineage>
</organism>
<protein>
    <submittedName>
        <fullName evidence="2">Transcriptional repressor OPI1</fullName>
    </submittedName>
</protein>
<comment type="caution">
    <text evidence="2">The sequence shown here is derived from an EMBL/GenBank/DDBJ whole genome shotgun (WGS) entry which is preliminary data.</text>
</comment>
<dbReference type="AlphaFoldDB" id="A0A2T0FD94"/>
<dbReference type="GO" id="GO:0008654">
    <property type="term" value="P:phospholipid biosynthetic process"/>
    <property type="evidence" value="ECO:0007669"/>
    <property type="project" value="TreeGrafter"/>
</dbReference>
<dbReference type="GO" id="GO:0005783">
    <property type="term" value="C:endoplasmic reticulum"/>
    <property type="evidence" value="ECO:0007669"/>
    <property type="project" value="TreeGrafter"/>
</dbReference>
<gene>
    <name evidence="2" type="ORF">B9G98_00598</name>
</gene>
<accession>A0A2T0FD94</accession>
<proteinExistence type="predicted"/>
<evidence type="ECO:0000313" key="3">
    <source>
        <dbReference type="Proteomes" id="UP000238350"/>
    </source>
</evidence>
<dbReference type="PANTHER" id="PTHR38406">
    <property type="entry name" value="TRANSCRIPTIONAL REPRESSOR OPI1"/>
    <property type="match status" value="1"/>
</dbReference>
<dbReference type="GO" id="GO:0005634">
    <property type="term" value="C:nucleus"/>
    <property type="evidence" value="ECO:0007669"/>
    <property type="project" value="TreeGrafter"/>
</dbReference>
<evidence type="ECO:0000256" key="1">
    <source>
        <dbReference type="SAM" id="MobiDB-lite"/>
    </source>
</evidence>
<dbReference type="EMBL" id="NDIQ01000001">
    <property type="protein sequence ID" value="PRT52978.1"/>
    <property type="molecule type" value="Genomic_DNA"/>
</dbReference>
<dbReference type="GeneID" id="36514347"/>
<dbReference type="STRING" id="45607.A0A2T0FD94"/>
<dbReference type="Pfam" id="PF08618">
    <property type="entry name" value="Opi1"/>
    <property type="match status" value="1"/>
</dbReference>
<evidence type="ECO:0000313" key="2">
    <source>
        <dbReference type="EMBL" id="PRT52978.1"/>
    </source>
</evidence>
<sequence>MHPEEELLAAQALEQLRYPRKSVSVPESPLGTRQNEDIIMLSQTESNQAVARADREVERSEVDDTLPKSESNSLWKSMIATATAMVIPAQETQKRLTYFLRMLRLANEHLSQKVTALQEVVDAENQGIEPKISASAVKQDIVATVRKSMDVIMTFASDSLPERARYAVRFCLLSLPQRWACSMDADTDANHAGESAALSLATEALAMIQTITGIVDSTLTRADSWCQNLGKRPRSDADPDEETDNARIRSALALPPLVATTSTDSEGSIRPLSPKFAPL</sequence>